<dbReference type="AlphaFoldDB" id="A0A6S6WDY3"/>
<accession>A0A6S6WDY3</accession>
<protein>
    <submittedName>
        <fullName evidence="1">Uncharacterized protein</fullName>
    </submittedName>
</protein>
<evidence type="ECO:0000313" key="2">
    <source>
        <dbReference type="Proteomes" id="UP000472372"/>
    </source>
</evidence>
<gene>
    <name evidence="1" type="ORF">PTTW11_09739</name>
</gene>
<name>A0A6S6WDY3_9PLEO</name>
<dbReference type="EMBL" id="HG992985">
    <property type="protein sequence ID" value="CAE7207715.1"/>
    <property type="molecule type" value="Genomic_DNA"/>
</dbReference>
<organism evidence="1 2">
    <name type="scientific">Pyrenophora teres f. teres</name>
    <dbReference type="NCBI Taxonomy" id="97479"/>
    <lineage>
        <taxon>Eukaryota</taxon>
        <taxon>Fungi</taxon>
        <taxon>Dikarya</taxon>
        <taxon>Ascomycota</taxon>
        <taxon>Pezizomycotina</taxon>
        <taxon>Dothideomycetes</taxon>
        <taxon>Pleosporomycetidae</taxon>
        <taxon>Pleosporales</taxon>
        <taxon>Pleosporineae</taxon>
        <taxon>Pleosporaceae</taxon>
        <taxon>Pyrenophora</taxon>
    </lineage>
</organism>
<evidence type="ECO:0000313" key="1">
    <source>
        <dbReference type="EMBL" id="CAE7207715.1"/>
    </source>
</evidence>
<reference evidence="1" key="1">
    <citation type="submission" date="2021-02" db="EMBL/GenBank/DDBJ databases">
        <authorList>
            <person name="Syme A R."/>
            <person name="Syme A R."/>
            <person name="Moolhuijzen P."/>
        </authorList>
    </citation>
    <scope>NUCLEOTIDE SEQUENCE</scope>
    <source>
        <strain evidence="1">W1-1</strain>
    </source>
</reference>
<dbReference type="Proteomes" id="UP000472372">
    <property type="component" value="Chromosome 9"/>
</dbReference>
<sequence length="142" mass="14565">MSSTFIKLVLATLLAQGVLALDRVVYTPPPPAPTAGPNCTVTVYDIPSNNIDCTFFQETTTSTFYTECHGCALVTQGLGLGLPCRAVTTISGTATKNVTSCSPTPTPTPTPTGDCDEPDTDANGIIVDVDVKVDIGGGGEGL</sequence>
<proteinExistence type="predicted"/>